<dbReference type="GO" id="GO:0016020">
    <property type="term" value="C:membrane"/>
    <property type="evidence" value="ECO:0007669"/>
    <property type="project" value="UniProtKB-SubCell"/>
</dbReference>
<dbReference type="PRINTS" id="PR00125">
    <property type="entry name" value="ATPASEDELTA"/>
</dbReference>
<keyword evidence="4" id="KW-0406">Ion transport</keyword>
<dbReference type="EMBL" id="MFAK01000015">
    <property type="protein sequence ID" value="OGD75101.1"/>
    <property type="molecule type" value="Genomic_DNA"/>
</dbReference>
<dbReference type="Proteomes" id="UP000176191">
    <property type="component" value="Unassembled WGS sequence"/>
</dbReference>
<keyword evidence="3" id="KW-0375">Hydrogen ion transport</keyword>
<evidence type="ECO:0000256" key="6">
    <source>
        <dbReference type="ARBA" id="ARBA00023310"/>
    </source>
</evidence>
<evidence type="ECO:0000256" key="4">
    <source>
        <dbReference type="ARBA" id="ARBA00023065"/>
    </source>
</evidence>
<name>A0A1F5F604_9BACT</name>
<dbReference type="GO" id="GO:0046933">
    <property type="term" value="F:proton-transporting ATP synthase activity, rotational mechanism"/>
    <property type="evidence" value="ECO:0007669"/>
    <property type="project" value="InterPro"/>
</dbReference>
<evidence type="ECO:0000256" key="2">
    <source>
        <dbReference type="ARBA" id="ARBA00022448"/>
    </source>
</evidence>
<dbReference type="Pfam" id="PF00213">
    <property type="entry name" value="OSCP"/>
    <property type="match status" value="1"/>
</dbReference>
<proteinExistence type="predicted"/>
<dbReference type="AlphaFoldDB" id="A0A1F5F604"/>
<keyword evidence="6" id="KW-0066">ATP synthesis</keyword>
<reference evidence="7 8" key="1">
    <citation type="journal article" date="2016" name="Nat. Commun.">
        <title>Thousands of microbial genomes shed light on interconnected biogeochemical processes in an aquifer system.</title>
        <authorList>
            <person name="Anantharaman K."/>
            <person name="Brown C.T."/>
            <person name="Hug L.A."/>
            <person name="Sharon I."/>
            <person name="Castelle C.J."/>
            <person name="Probst A.J."/>
            <person name="Thomas B.C."/>
            <person name="Singh A."/>
            <person name="Wilkins M.J."/>
            <person name="Karaoz U."/>
            <person name="Brodie E.L."/>
            <person name="Williams K.H."/>
            <person name="Hubbard S.S."/>
            <person name="Banfield J.F."/>
        </authorList>
    </citation>
    <scope>NUCLEOTIDE SEQUENCE [LARGE SCALE GENOMIC DNA]</scope>
</reference>
<dbReference type="InterPro" id="IPR000711">
    <property type="entry name" value="ATPase_OSCP/dsu"/>
</dbReference>
<protein>
    <submittedName>
        <fullName evidence="7">Uncharacterized protein</fullName>
    </submittedName>
</protein>
<gene>
    <name evidence="7" type="ORF">A2228_01245</name>
</gene>
<sequence>MTYLITSATRLSAANLALATQLATKHLEVSGKPTVKIDPALLAGVIIQHGDQVLDLSLAGKLTRLAKSL</sequence>
<evidence type="ECO:0000313" key="8">
    <source>
        <dbReference type="Proteomes" id="UP000176191"/>
    </source>
</evidence>
<evidence type="ECO:0000256" key="5">
    <source>
        <dbReference type="ARBA" id="ARBA00023136"/>
    </source>
</evidence>
<accession>A0A1F5F604</accession>
<evidence type="ECO:0000256" key="3">
    <source>
        <dbReference type="ARBA" id="ARBA00022781"/>
    </source>
</evidence>
<keyword evidence="5" id="KW-0472">Membrane</keyword>
<organism evidence="7 8">
    <name type="scientific">Candidatus Collierbacteria bacterium RIFOXYA2_FULL_46_10</name>
    <dbReference type="NCBI Taxonomy" id="1817726"/>
    <lineage>
        <taxon>Bacteria</taxon>
        <taxon>Candidatus Collieribacteriota</taxon>
    </lineage>
</organism>
<keyword evidence="2" id="KW-0813">Transport</keyword>
<evidence type="ECO:0000313" key="7">
    <source>
        <dbReference type="EMBL" id="OGD75101.1"/>
    </source>
</evidence>
<comment type="caution">
    <text evidence="7">The sequence shown here is derived from an EMBL/GenBank/DDBJ whole genome shotgun (WGS) entry which is preliminary data.</text>
</comment>
<evidence type="ECO:0000256" key="1">
    <source>
        <dbReference type="ARBA" id="ARBA00004370"/>
    </source>
</evidence>
<comment type="subcellular location">
    <subcellularLocation>
        <location evidence="1">Membrane</location>
    </subcellularLocation>
</comment>